<name>A0A0W0G4J4_MONRR</name>
<proteinExistence type="predicted"/>
<sequence length="77" mass="8714">MQKKPDVFPSIGGRKVEQRQQILEVSDITPSSEQIKFLEGQVEFEVEFQMSMIGDDSDLLMGLKMTGMFDLSNMALI</sequence>
<evidence type="ECO:0000313" key="1">
    <source>
        <dbReference type="EMBL" id="KTB43489.1"/>
    </source>
</evidence>
<dbReference type="EMBL" id="LATX01000626">
    <property type="protein sequence ID" value="KTB45766.1"/>
    <property type="molecule type" value="Genomic_DNA"/>
</dbReference>
<comment type="caution">
    <text evidence="1">The sequence shown here is derived from an EMBL/GenBank/DDBJ whole genome shotgun (WGS) entry which is preliminary data.</text>
</comment>
<protein>
    <submittedName>
        <fullName evidence="1">Putative Aldo/keto reductase</fullName>
    </submittedName>
</protein>
<organism evidence="1 4">
    <name type="scientific">Moniliophthora roreri</name>
    <name type="common">Frosty pod rot fungus</name>
    <name type="synonym">Monilia roreri</name>
    <dbReference type="NCBI Taxonomy" id="221103"/>
    <lineage>
        <taxon>Eukaryota</taxon>
        <taxon>Fungi</taxon>
        <taxon>Dikarya</taxon>
        <taxon>Basidiomycota</taxon>
        <taxon>Agaricomycotina</taxon>
        <taxon>Agaricomycetes</taxon>
        <taxon>Agaricomycetidae</taxon>
        <taxon>Agaricales</taxon>
        <taxon>Marasmiineae</taxon>
        <taxon>Marasmiaceae</taxon>
        <taxon>Moniliophthora</taxon>
    </lineage>
</organism>
<gene>
    <name evidence="3" type="ORF">WG66_1094</name>
    <name evidence="2" type="ORF">WG66_1656</name>
    <name evidence="1" type="ORF">WG66_3933</name>
</gene>
<accession>A0A0W0G4J4</accession>
<evidence type="ECO:0000313" key="3">
    <source>
        <dbReference type="EMBL" id="KTB46328.1"/>
    </source>
</evidence>
<dbReference type="EMBL" id="LATX01000411">
    <property type="protein sequence ID" value="KTB46328.1"/>
    <property type="molecule type" value="Genomic_DNA"/>
</dbReference>
<dbReference type="EMBL" id="LATX01001154">
    <property type="protein sequence ID" value="KTB43489.1"/>
    <property type="molecule type" value="Genomic_DNA"/>
</dbReference>
<evidence type="ECO:0000313" key="4">
    <source>
        <dbReference type="Proteomes" id="UP000054988"/>
    </source>
</evidence>
<dbReference type="Proteomes" id="UP000054988">
    <property type="component" value="Unassembled WGS sequence"/>
</dbReference>
<reference evidence="1 4" key="1">
    <citation type="submission" date="2015-12" db="EMBL/GenBank/DDBJ databases">
        <title>Draft genome sequence of Moniliophthora roreri, the causal agent of frosty pod rot of cacao.</title>
        <authorList>
            <person name="Aime M.C."/>
            <person name="Diaz-Valderrama J.R."/>
            <person name="Kijpornyongpan T."/>
            <person name="Phillips-Mora W."/>
        </authorList>
    </citation>
    <scope>NUCLEOTIDE SEQUENCE [LARGE SCALE GENOMIC DNA]</scope>
    <source>
        <strain evidence="1 4">MCA 2952</strain>
    </source>
</reference>
<evidence type="ECO:0000313" key="2">
    <source>
        <dbReference type="EMBL" id="KTB45766.1"/>
    </source>
</evidence>
<dbReference type="AlphaFoldDB" id="A0A0W0G4J4"/>